<comment type="caution">
    <text evidence="1">The sequence shown here is derived from an EMBL/GenBank/DDBJ whole genome shotgun (WGS) entry which is preliminary data.</text>
</comment>
<protein>
    <submittedName>
        <fullName evidence="1">Uncharacterized protein</fullName>
    </submittedName>
</protein>
<dbReference type="Proteomes" id="UP000478052">
    <property type="component" value="Unassembled WGS sequence"/>
</dbReference>
<proteinExistence type="predicted"/>
<dbReference type="AlphaFoldDB" id="A0A6G0Y1Z5"/>
<keyword evidence="2" id="KW-1185">Reference proteome</keyword>
<gene>
    <name evidence="1" type="ORF">FWK35_00018695</name>
</gene>
<dbReference type="EMBL" id="VUJU01006693">
    <property type="protein sequence ID" value="KAF0747849.1"/>
    <property type="molecule type" value="Genomic_DNA"/>
</dbReference>
<sequence length="73" mass="8812">MNLVGDCERSDECIGFTMLCVFFCLYSRERVENMLQFQTLEKVFNRKMNLVGALWRSSNFYEICRKRENLQRT</sequence>
<dbReference type="OrthoDB" id="10594805at2759"/>
<evidence type="ECO:0000313" key="2">
    <source>
        <dbReference type="Proteomes" id="UP000478052"/>
    </source>
</evidence>
<organism evidence="1 2">
    <name type="scientific">Aphis craccivora</name>
    <name type="common">Cowpea aphid</name>
    <dbReference type="NCBI Taxonomy" id="307492"/>
    <lineage>
        <taxon>Eukaryota</taxon>
        <taxon>Metazoa</taxon>
        <taxon>Ecdysozoa</taxon>
        <taxon>Arthropoda</taxon>
        <taxon>Hexapoda</taxon>
        <taxon>Insecta</taxon>
        <taxon>Pterygota</taxon>
        <taxon>Neoptera</taxon>
        <taxon>Paraneoptera</taxon>
        <taxon>Hemiptera</taxon>
        <taxon>Sternorrhyncha</taxon>
        <taxon>Aphidomorpha</taxon>
        <taxon>Aphidoidea</taxon>
        <taxon>Aphididae</taxon>
        <taxon>Aphidini</taxon>
        <taxon>Aphis</taxon>
        <taxon>Aphis</taxon>
    </lineage>
</organism>
<name>A0A6G0Y1Z5_APHCR</name>
<evidence type="ECO:0000313" key="1">
    <source>
        <dbReference type="EMBL" id="KAF0747849.1"/>
    </source>
</evidence>
<accession>A0A6G0Y1Z5</accession>
<reference evidence="1 2" key="1">
    <citation type="submission" date="2019-08" db="EMBL/GenBank/DDBJ databases">
        <title>Whole genome of Aphis craccivora.</title>
        <authorList>
            <person name="Voronova N.V."/>
            <person name="Shulinski R.S."/>
            <person name="Bandarenka Y.V."/>
            <person name="Zhorov D.G."/>
            <person name="Warner D."/>
        </authorList>
    </citation>
    <scope>NUCLEOTIDE SEQUENCE [LARGE SCALE GENOMIC DNA]</scope>
    <source>
        <strain evidence="1">180601</strain>
        <tissue evidence="1">Whole Body</tissue>
    </source>
</reference>